<accession>A0ABS4TMB3</accession>
<evidence type="ECO:0000313" key="2">
    <source>
        <dbReference type="EMBL" id="MBP2325555.1"/>
    </source>
</evidence>
<dbReference type="Pfam" id="PF00480">
    <property type="entry name" value="ROK"/>
    <property type="match status" value="1"/>
</dbReference>
<dbReference type="Proteomes" id="UP001519332">
    <property type="component" value="Unassembled WGS sequence"/>
</dbReference>
<evidence type="ECO:0000256" key="1">
    <source>
        <dbReference type="ARBA" id="ARBA00006479"/>
    </source>
</evidence>
<dbReference type="InterPro" id="IPR000600">
    <property type="entry name" value="ROK"/>
</dbReference>
<proteinExistence type="inferred from homology"/>
<dbReference type="PANTHER" id="PTHR18964:SF149">
    <property type="entry name" value="BIFUNCTIONAL UDP-N-ACETYLGLUCOSAMINE 2-EPIMERASE_N-ACETYLMANNOSAMINE KINASE"/>
    <property type="match status" value="1"/>
</dbReference>
<dbReference type="GO" id="GO:0016301">
    <property type="term" value="F:kinase activity"/>
    <property type="evidence" value="ECO:0007669"/>
    <property type="project" value="UniProtKB-KW"/>
</dbReference>
<gene>
    <name evidence="2" type="ORF">JOF56_005940</name>
</gene>
<dbReference type="RefSeq" id="WP_209642736.1">
    <property type="nucleotide sequence ID" value="NZ_JAGINW010000001.1"/>
</dbReference>
<keyword evidence="2" id="KW-0808">Transferase</keyword>
<dbReference type="Gene3D" id="3.30.420.40">
    <property type="match status" value="2"/>
</dbReference>
<evidence type="ECO:0000313" key="3">
    <source>
        <dbReference type="Proteomes" id="UP001519332"/>
    </source>
</evidence>
<dbReference type="InterPro" id="IPR043129">
    <property type="entry name" value="ATPase_NBD"/>
</dbReference>
<organism evidence="2 3">
    <name type="scientific">Kibdelosporangium banguiense</name>
    <dbReference type="NCBI Taxonomy" id="1365924"/>
    <lineage>
        <taxon>Bacteria</taxon>
        <taxon>Bacillati</taxon>
        <taxon>Actinomycetota</taxon>
        <taxon>Actinomycetes</taxon>
        <taxon>Pseudonocardiales</taxon>
        <taxon>Pseudonocardiaceae</taxon>
        <taxon>Kibdelosporangium</taxon>
    </lineage>
</organism>
<protein>
    <submittedName>
        <fullName evidence="2">NBD/HSP70 family sugar kinase</fullName>
    </submittedName>
</protein>
<name>A0ABS4TMB3_9PSEU</name>
<keyword evidence="3" id="KW-1185">Reference proteome</keyword>
<dbReference type="EMBL" id="JAGINW010000001">
    <property type="protein sequence ID" value="MBP2325555.1"/>
    <property type="molecule type" value="Genomic_DNA"/>
</dbReference>
<reference evidence="2 3" key="1">
    <citation type="submission" date="2021-03" db="EMBL/GenBank/DDBJ databases">
        <title>Sequencing the genomes of 1000 actinobacteria strains.</title>
        <authorList>
            <person name="Klenk H.-P."/>
        </authorList>
    </citation>
    <scope>NUCLEOTIDE SEQUENCE [LARGE SCALE GENOMIC DNA]</scope>
    <source>
        <strain evidence="2 3">DSM 46670</strain>
    </source>
</reference>
<dbReference type="PANTHER" id="PTHR18964">
    <property type="entry name" value="ROK (REPRESSOR, ORF, KINASE) FAMILY"/>
    <property type="match status" value="1"/>
</dbReference>
<sequence length="392" mass="40417">MGGGTQAPKDTLGQLLLALHVSGGTASRAELTDRLGVGRSVMGYLLGELADRSLIRIDRSGRKTDGGRPSHQVILASEAPTVVAAQIQPDTFTVANVGLGGQILSRSALPLSDLQPLEALDELCALMTSHAHKGHNVLGYGVAVSSPVRSADGYAAAALHLGWPGLPLHSLLSEHLSLPLAIGNDANLAAIAEYRHGAGRGASQLLYLTTGNVGLGGGVVSQGRLFLGAHGYAIEPGHITVDPAGAQCPCGSTGCLEVEADHRALLRLLSLDIPLRSIAAEVALLLDSPTPEVMAAVQQVNTRLAVGLGSLANIVDADRIVLGGTLGTLYSLEPDIVRRKLGERAFLADLAAVPITPGELPDAMLLGAAELAFQPLLDDPRNLAGSRKSTAQ</sequence>
<dbReference type="SUPFAM" id="SSF53067">
    <property type="entry name" value="Actin-like ATPase domain"/>
    <property type="match status" value="1"/>
</dbReference>
<keyword evidence="2" id="KW-0418">Kinase</keyword>
<comment type="caution">
    <text evidence="2">The sequence shown here is derived from an EMBL/GenBank/DDBJ whole genome shotgun (WGS) entry which is preliminary data.</text>
</comment>
<comment type="similarity">
    <text evidence="1">Belongs to the ROK (NagC/XylR) family.</text>
</comment>